<sequence length="82" mass="8289">MASTVSTSMDLAGAQPSSMPSSGSVAADHVGQPTALRRPGDDLSKPMPGQRAGTADHSGTINVAAVSGSKKARSPLDRLKKM</sequence>
<evidence type="ECO:0000313" key="3">
    <source>
        <dbReference type="Proteomes" id="UP000008743"/>
    </source>
</evidence>
<evidence type="ECO:0000313" key="2">
    <source>
        <dbReference type="EMBL" id="KJE92080.1"/>
    </source>
</evidence>
<dbReference type="InParanoid" id="A0A0D2WMK6"/>
<proteinExistence type="predicted"/>
<reference evidence="3" key="1">
    <citation type="submission" date="2011-02" db="EMBL/GenBank/DDBJ databases">
        <title>The Genome Sequence of Capsaspora owczarzaki ATCC 30864.</title>
        <authorList>
            <person name="Russ C."/>
            <person name="Cuomo C."/>
            <person name="Burger G."/>
            <person name="Gray M.W."/>
            <person name="Holland P.W.H."/>
            <person name="King N."/>
            <person name="Lang F.B.F."/>
            <person name="Roger A.J."/>
            <person name="Ruiz-Trillo I."/>
            <person name="Young S.K."/>
            <person name="Zeng Q."/>
            <person name="Gargeya S."/>
            <person name="Alvarado L."/>
            <person name="Berlin A."/>
            <person name="Chapman S.B."/>
            <person name="Chen Z."/>
            <person name="Freedman E."/>
            <person name="Gellesch M."/>
            <person name="Goldberg J."/>
            <person name="Griggs A."/>
            <person name="Gujja S."/>
            <person name="Heilman E."/>
            <person name="Heiman D."/>
            <person name="Howarth C."/>
            <person name="Mehta T."/>
            <person name="Neiman D."/>
            <person name="Pearson M."/>
            <person name="Roberts A."/>
            <person name="Saif S."/>
            <person name="Shea T."/>
            <person name="Shenoy N."/>
            <person name="Sisk P."/>
            <person name="Stolte C."/>
            <person name="Sykes S."/>
            <person name="White J."/>
            <person name="Yandava C."/>
            <person name="Haas B."/>
            <person name="Nusbaum C."/>
            <person name="Birren B."/>
        </authorList>
    </citation>
    <scope>NUCLEOTIDE SEQUENCE</scope>
    <source>
        <strain evidence="3">ATCC 30864</strain>
    </source>
</reference>
<dbReference type="Proteomes" id="UP000008743">
    <property type="component" value="Unassembled WGS sequence"/>
</dbReference>
<gene>
    <name evidence="2" type="ORF">CAOG_009630</name>
</gene>
<protein>
    <submittedName>
        <fullName evidence="2">Uncharacterized protein</fullName>
    </submittedName>
</protein>
<feature type="region of interest" description="Disordered" evidence="1">
    <location>
        <begin position="1"/>
        <end position="82"/>
    </location>
</feature>
<keyword evidence="3" id="KW-1185">Reference proteome</keyword>
<dbReference type="AlphaFoldDB" id="A0A0D2WMK6"/>
<feature type="compositionally biased region" description="Polar residues" evidence="1">
    <location>
        <begin position="1"/>
        <end position="24"/>
    </location>
</feature>
<accession>A0A0D2WMK6</accession>
<name>A0A0D2WMK6_CAPO3</name>
<evidence type="ECO:0000256" key="1">
    <source>
        <dbReference type="SAM" id="MobiDB-lite"/>
    </source>
</evidence>
<dbReference type="EMBL" id="KE346363">
    <property type="protein sequence ID" value="KJE92080.1"/>
    <property type="molecule type" value="Genomic_DNA"/>
</dbReference>
<organism evidence="2 3">
    <name type="scientific">Capsaspora owczarzaki (strain ATCC 30864)</name>
    <dbReference type="NCBI Taxonomy" id="595528"/>
    <lineage>
        <taxon>Eukaryota</taxon>
        <taxon>Filasterea</taxon>
        <taxon>Capsaspora</taxon>
    </lineage>
</organism>